<dbReference type="EMBL" id="UINC01063079">
    <property type="protein sequence ID" value="SVB90324.1"/>
    <property type="molecule type" value="Genomic_DNA"/>
</dbReference>
<reference evidence="4" key="1">
    <citation type="submission" date="2018-05" db="EMBL/GenBank/DDBJ databases">
        <authorList>
            <person name="Lanie J.A."/>
            <person name="Ng W.-L."/>
            <person name="Kazmierczak K.M."/>
            <person name="Andrzejewski T.M."/>
            <person name="Davidsen T.M."/>
            <person name="Wayne K.J."/>
            <person name="Tettelin H."/>
            <person name="Glass J.I."/>
            <person name="Rusch D."/>
            <person name="Podicherti R."/>
            <person name="Tsui H.-C.T."/>
            <person name="Winkler M.E."/>
        </authorList>
    </citation>
    <scope>NUCLEOTIDE SEQUENCE</scope>
</reference>
<evidence type="ECO:0000256" key="1">
    <source>
        <dbReference type="ARBA" id="ARBA00022505"/>
    </source>
</evidence>
<dbReference type="InterPro" id="IPR008274">
    <property type="entry name" value="AldOxase/xan_DH_MoCoBD1"/>
</dbReference>
<name>A0A382HSH6_9ZZZZ</name>
<feature type="non-terminal residue" evidence="4">
    <location>
        <position position="399"/>
    </location>
</feature>
<dbReference type="InterPro" id="IPR036856">
    <property type="entry name" value="Ald_Oxase/Xan_DH_a/b_sf"/>
</dbReference>
<dbReference type="GO" id="GO:0016491">
    <property type="term" value="F:oxidoreductase activity"/>
    <property type="evidence" value="ECO:0007669"/>
    <property type="project" value="UniProtKB-KW"/>
</dbReference>
<dbReference type="InterPro" id="IPR037165">
    <property type="entry name" value="AldOxase/xan_DH_Mopterin-bd_sf"/>
</dbReference>
<keyword evidence="1" id="KW-0500">Molybdenum</keyword>
<dbReference type="InterPro" id="IPR000674">
    <property type="entry name" value="Ald_Oxase/Xan_DH_a/b"/>
</dbReference>
<keyword evidence="2" id="KW-0560">Oxidoreductase</keyword>
<dbReference type="PANTHER" id="PTHR11908">
    <property type="entry name" value="XANTHINE DEHYDROGENASE"/>
    <property type="match status" value="1"/>
</dbReference>
<proteinExistence type="predicted"/>
<dbReference type="SUPFAM" id="SSF56003">
    <property type="entry name" value="Molybdenum cofactor-binding domain"/>
    <property type="match status" value="1"/>
</dbReference>
<evidence type="ECO:0000313" key="4">
    <source>
        <dbReference type="EMBL" id="SVB90324.1"/>
    </source>
</evidence>
<dbReference type="SUPFAM" id="SSF54665">
    <property type="entry name" value="CO dehydrogenase molybdoprotein N-domain-like"/>
    <property type="match status" value="1"/>
</dbReference>
<sequence length="399" mass="42232">MSAGNGYKVIGTRPVRHDGVDKVTGRAVYGGDTRLPGLLYGQVLRSPHAHARIKSIDISKAQALPGVKAVLTGADLPETGDTIVDLGEGPARLKYMSDNVIATDKTLYSGHPVAAVCASNGHIAEEALDLIEVEYEVLEAVLDVREAMQEGAPQLHPDMTTQEFGEDTGRTSNLATHFQHKLGDPDTAFASADVVIEREFSTATVHQGYIEPHNATAMWNADGQITIWTSTQGSFAARAQTGAVLDVPVSKIKVVPQEIGGGFGGKIPIYLEPIAAMLSKASGQPVKLIMTRPAVFESTGPTPGSYIKIKMGANKDGKIVAAYAYIVFESGAYPGGLVGAAAMCVFSCYEIADGLIDCYDVVLNKPRSFAYRAPGSTQACFATEHVVELLAAELGIDPL</sequence>
<dbReference type="Gene3D" id="3.90.1170.50">
    <property type="entry name" value="Aldehyde oxidase/xanthine dehydrogenase, a/b hammerhead"/>
    <property type="match status" value="1"/>
</dbReference>
<evidence type="ECO:0000259" key="3">
    <source>
        <dbReference type="SMART" id="SM01008"/>
    </source>
</evidence>
<dbReference type="Pfam" id="PF01315">
    <property type="entry name" value="Ald_Xan_dh_C"/>
    <property type="match status" value="1"/>
</dbReference>
<dbReference type="InterPro" id="IPR016208">
    <property type="entry name" value="Ald_Oxase/xanthine_DH-like"/>
</dbReference>
<gene>
    <name evidence="4" type="ORF">METZ01_LOCUS243178</name>
</gene>
<dbReference type="PANTHER" id="PTHR11908:SF132">
    <property type="entry name" value="ALDEHYDE OXIDASE 1-RELATED"/>
    <property type="match status" value="1"/>
</dbReference>
<dbReference type="SMART" id="SM01008">
    <property type="entry name" value="Ald_Xan_dh_C"/>
    <property type="match status" value="1"/>
</dbReference>
<dbReference type="GO" id="GO:0005506">
    <property type="term" value="F:iron ion binding"/>
    <property type="evidence" value="ECO:0007669"/>
    <property type="project" value="InterPro"/>
</dbReference>
<organism evidence="4">
    <name type="scientific">marine metagenome</name>
    <dbReference type="NCBI Taxonomy" id="408172"/>
    <lineage>
        <taxon>unclassified sequences</taxon>
        <taxon>metagenomes</taxon>
        <taxon>ecological metagenomes</taxon>
    </lineage>
</organism>
<dbReference type="AlphaFoldDB" id="A0A382HSH6"/>
<dbReference type="Gene3D" id="3.30.365.10">
    <property type="entry name" value="Aldehyde oxidase/xanthine dehydrogenase, molybdopterin binding domain"/>
    <property type="match status" value="2"/>
</dbReference>
<accession>A0A382HSH6</accession>
<dbReference type="Pfam" id="PF02738">
    <property type="entry name" value="MoCoBD_1"/>
    <property type="match status" value="1"/>
</dbReference>
<feature type="domain" description="Aldehyde oxidase/xanthine dehydrogenase a/b hammerhead" evidence="3">
    <location>
        <begin position="24"/>
        <end position="139"/>
    </location>
</feature>
<protein>
    <recommendedName>
        <fullName evidence="3">Aldehyde oxidase/xanthine dehydrogenase a/b hammerhead domain-containing protein</fullName>
    </recommendedName>
</protein>
<evidence type="ECO:0000256" key="2">
    <source>
        <dbReference type="ARBA" id="ARBA00023002"/>
    </source>
</evidence>